<keyword evidence="1" id="KW-0238">DNA-binding</keyword>
<dbReference type="NCBIfam" id="TIGR01439">
    <property type="entry name" value="lp_hng_hel_AbrB"/>
    <property type="match status" value="1"/>
</dbReference>
<dbReference type="OrthoDB" id="199763at2"/>
<evidence type="ECO:0000313" key="4">
    <source>
        <dbReference type="Proteomes" id="UP000198853"/>
    </source>
</evidence>
<dbReference type="GO" id="GO:0003677">
    <property type="term" value="F:DNA binding"/>
    <property type="evidence" value="ECO:0007669"/>
    <property type="project" value="UniProtKB-UniRule"/>
</dbReference>
<proteinExistence type="predicted"/>
<dbReference type="SUPFAM" id="SSF89447">
    <property type="entry name" value="AbrB/MazE/MraZ-like"/>
    <property type="match status" value="1"/>
</dbReference>
<evidence type="ECO:0000313" key="3">
    <source>
        <dbReference type="EMBL" id="SDI42407.1"/>
    </source>
</evidence>
<evidence type="ECO:0000256" key="1">
    <source>
        <dbReference type="PROSITE-ProRule" id="PRU01076"/>
    </source>
</evidence>
<dbReference type="InterPro" id="IPR007159">
    <property type="entry name" value="SpoVT-AbrB_dom"/>
</dbReference>
<organism evidence="3 4">
    <name type="scientific">Natribacillus halophilus</name>
    <dbReference type="NCBI Taxonomy" id="549003"/>
    <lineage>
        <taxon>Bacteria</taxon>
        <taxon>Bacillati</taxon>
        <taxon>Bacillota</taxon>
        <taxon>Bacilli</taxon>
        <taxon>Bacillales</taxon>
        <taxon>Bacillaceae</taxon>
        <taxon>Natribacillus</taxon>
    </lineage>
</organism>
<sequence length="78" mass="9203">MEKAMERRDSMPRRSVRLRGKNQVTIPSDLVEQLDLSEGEQLEVAVENGRIILIPVMTIEKDQAWFWSDEWQEEEKMA</sequence>
<gene>
    <name evidence="3" type="ORF">SAMN04488123_10284</name>
</gene>
<dbReference type="Pfam" id="PF04014">
    <property type="entry name" value="MazE_antitoxin"/>
    <property type="match status" value="1"/>
</dbReference>
<dbReference type="Proteomes" id="UP000198853">
    <property type="component" value="Unassembled WGS sequence"/>
</dbReference>
<dbReference type="RefSeq" id="WP_090396010.1">
    <property type="nucleotide sequence ID" value="NZ_FNEN01000002.1"/>
</dbReference>
<dbReference type="SMART" id="SM00966">
    <property type="entry name" value="SpoVT_AbrB"/>
    <property type="match status" value="1"/>
</dbReference>
<feature type="domain" description="SpoVT-AbrB" evidence="2">
    <location>
        <begin position="13"/>
        <end position="58"/>
    </location>
</feature>
<dbReference type="PROSITE" id="PS51740">
    <property type="entry name" value="SPOVT_ABRB"/>
    <property type="match status" value="1"/>
</dbReference>
<accession>A0A1G8KG66</accession>
<keyword evidence="4" id="KW-1185">Reference proteome</keyword>
<dbReference type="AlphaFoldDB" id="A0A1G8KG66"/>
<name>A0A1G8KG66_9BACI</name>
<dbReference type="EMBL" id="FNEN01000002">
    <property type="protein sequence ID" value="SDI42407.1"/>
    <property type="molecule type" value="Genomic_DNA"/>
</dbReference>
<dbReference type="InterPro" id="IPR037914">
    <property type="entry name" value="SpoVT-AbrB_sf"/>
</dbReference>
<protein>
    <submittedName>
        <fullName evidence="3">Looped-hinge helix DNA binding domain-containing protein, AbrB family</fullName>
    </submittedName>
</protein>
<evidence type="ECO:0000259" key="2">
    <source>
        <dbReference type="PROSITE" id="PS51740"/>
    </source>
</evidence>
<dbReference type="Gene3D" id="2.10.260.10">
    <property type="match status" value="1"/>
</dbReference>
<reference evidence="3 4" key="1">
    <citation type="submission" date="2016-10" db="EMBL/GenBank/DDBJ databases">
        <authorList>
            <person name="de Groot N.N."/>
        </authorList>
    </citation>
    <scope>NUCLEOTIDE SEQUENCE [LARGE SCALE GENOMIC DNA]</scope>
    <source>
        <strain evidence="3 4">DSM 21771</strain>
    </source>
</reference>